<keyword evidence="3" id="KW-1185">Reference proteome</keyword>
<sequence length="47" mass="4910">MISIQMKAGQAARRLALIGGVVVLQVAPLPIGLVVSRSRAIRASRNA</sequence>
<accession>A0ABN3A4L6</accession>
<name>A0ABN3A4L6_9ACTN</name>
<evidence type="ECO:0000256" key="1">
    <source>
        <dbReference type="SAM" id="Phobius"/>
    </source>
</evidence>
<protein>
    <submittedName>
        <fullName evidence="2">Uncharacterized protein</fullName>
    </submittedName>
</protein>
<evidence type="ECO:0000313" key="2">
    <source>
        <dbReference type="EMBL" id="GAA2153803.1"/>
    </source>
</evidence>
<comment type="caution">
    <text evidence="2">The sequence shown here is derived from an EMBL/GenBank/DDBJ whole genome shotgun (WGS) entry which is preliminary data.</text>
</comment>
<gene>
    <name evidence="2" type="ORF">GCM10009727_60460</name>
</gene>
<proteinExistence type="predicted"/>
<dbReference type="EMBL" id="BAAAMR010000063">
    <property type="protein sequence ID" value="GAA2153803.1"/>
    <property type="molecule type" value="Genomic_DNA"/>
</dbReference>
<dbReference type="Proteomes" id="UP001501020">
    <property type="component" value="Unassembled WGS sequence"/>
</dbReference>
<keyword evidence="1" id="KW-1133">Transmembrane helix</keyword>
<keyword evidence="1" id="KW-0472">Membrane</keyword>
<feature type="transmembrane region" description="Helical" evidence="1">
    <location>
        <begin position="15"/>
        <end position="35"/>
    </location>
</feature>
<evidence type="ECO:0000313" key="3">
    <source>
        <dbReference type="Proteomes" id="UP001501020"/>
    </source>
</evidence>
<organism evidence="2 3">
    <name type="scientific">Actinomadura napierensis</name>
    <dbReference type="NCBI Taxonomy" id="267854"/>
    <lineage>
        <taxon>Bacteria</taxon>
        <taxon>Bacillati</taxon>
        <taxon>Actinomycetota</taxon>
        <taxon>Actinomycetes</taxon>
        <taxon>Streptosporangiales</taxon>
        <taxon>Thermomonosporaceae</taxon>
        <taxon>Actinomadura</taxon>
    </lineage>
</organism>
<dbReference type="RefSeq" id="WP_344274640.1">
    <property type="nucleotide sequence ID" value="NZ_BAAAMR010000063.1"/>
</dbReference>
<reference evidence="2 3" key="1">
    <citation type="journal article" date="2019" name="Int. J. Syst. Evol. Microbiol.">
        <title>The Global Catalogue of Microorganisms (GCM) 10K type strain sequencing project: providing services to taxonomists for standard genome sequencing and annotation.</title>
        <authorList>
            <consortium name="The Broad Institute Genomics Platform"/>
            <consortium name="The Broad Institute Genome Sequencing Center for Infectious Disease"/>
            <person name="Wu L."/>
            <person name="Ma J."/>
        </authorList>
    </citation>
    <scope>NUCLEOTIDE SEQUENCE [LARGE SCALE GENOMIC DNA]</scope>
    <source>
        <strain evidence="2 3">JCM 13850</strain>
    </source>
</reference>
<keyword evidence="1" id="KW-0812">Transmembrane</keyword>